<name>F3Z277_DESAF</name>
<dbReference type="GO" id="GO:0031460">
    <property type="term" value="P:glycine betaine transport"/>
    <property type="evidence" value="ECO:0007669"/>
    <property type="project" value="UniProtKB-ARBA"/>
</dbReference>
<dbReference type="SUPFAM" id="SSF161098">
    <property type="entry name" value="MetI-like"/>
    <property type="match status" value="1"/>
</dbReference>
<evidence type="ECO:0000313" key="8">
    <source>
        <dbReference type="EMBL" id="EGJ51286.1"/>
    </source>
</evidence>
<feature type="transmembrane region" description="Helical" evidence="6">
    <location>
        <begin position="218"/>
        <end position="239"/>
    </location>
</feature>
<sequence length="249" mass="25990" precursor="true">MATVRTRSPRILPLGLASCALLLLAGNMHWLETPLTFIFPHAPNLLYDRSPFMSLLLEHLFLVLMSSGLAVAVGCCLGITVTRPAGRDFLPVADALASVGQTFPPVAVLALAVPMVGFGTEPTIIALFVYGLFPVLRNTVTGLEGVPEGMRDAARGMGMTQWQALSQVELRTAMPMIMAGVRTSVVINIGTATLGATIGAGGLGEPILAGLATRNPAFVLQGALVVGWLAVVVDGWLGLAQAALGEHAR</sequence>
<evidence type="ECO:0000256" key="2">
    <source>
        <dbReference type="ARBA" id="ARBA00022448"/>
    </source>
</evidence>
<evidence type="ECO:0000313" key="9">
    <source>
        <dbReference type="Proteomes" id="UP000007844"/>
    </source>
</evidence>
<evidence type="ECO:0000256" key="6">
    <source>
        <dbReference type="RuleBase" id="RU363032"/>
    </source>
</evidence>
<evidence type="ECO:0000256" key="1">
    <source>
        <dbReference type="ARBA" id="ARBA00004651"/>
    </source>
</evidence>
<proteinExistence type="inferred from homology"/>
<keyword evidence="2 6" id="KW-0813">Transport</keyword>
<keyword evidence="4 6" id="KW-1133">Transmembrane helix</keyword>
<gene>
    <name evidence="8" type="ORF">Desaf_2984</name>
</gene>
<dbReference type="AlphaFoldDB" id="F3Z277"/>
<dbReference type="CDD" id="cd06261">
    <property type="entry name" value="TM_PBP2"/>
    <property type="match status" value="1"/>
</dbReference>
<dbReference type="Gene3D" id="1.10.3720.10">
    <property type="entry name" value="MetI-like"/>
    <property type="match status" value="1"/>
</dbReference>
<dbReference type="InterPro" id="IPR000515">
    <property type="entry name" value="MetI-like"/>
</dbReference>
<evidence type="ECO:0000259" key="7">
    <source>
        <dbReference type="PROSITE" id="PS50928"/>
    </source>
</evidence>
<feature type="transmembrane region" description="Helical" evidence="6">
    <location>
        <begin position="179"/>
        <end position="198"/>
    </location>
</feature>
<accession>F3Z277</accession>
<dbReference type="KEGG" id="daf:Desaf_2984"/>
<dbReference type="PANTHER" id="PTHR30177:SF32">
    <property type="entry name" value="GLYCINE BETAINE UPTAKE SYSTEM PERMEASE PROTEIN YEHW"/>
    <property type="match status" value="1"/>
</dbReference>
<dbReference type="PROSITE" id="PS50928">
    <property type="entry name" value="ABC_TM1"/>
    <property type="match status" value="1"/>
</dbReference>
<dbReference type="FunFam" id="1.10.3720.10:FF:000001">
    <property type="entry name" value="Glycine betaine ABC transporter, permease"/>
    <property type="match status" value="1"/>
</dbReference>
<dbReference type="STRING" id="690850.Desaf_2984"/>
<keyword evidence="5 6" id="KW-0472">Membrane</keyword>
<dbReference type="eggNOG" id="COG1174">
    <property type="taxonomic scope" value="Bacteria"/>
</dbReference>
<evidence type="ECO:0000256" key="4">
    <source>
        <dbReference type="ARBA" id="ARBA00022989"/>
    </source>
</evidence>
<dbReference type="Proteomes" id="UP000007844">
    <property type="component" value="Chromosome"/>
</dbReference>
<reference evidence="8 9" key="1">
    <citation type="journal article" date="2011" name="J. Bacteriol.">
        <title>Genome sequence of the mercury-methylating and pleomorphic Desulfovibrio africanus Strain Walvis Bay.</title>
        <authorList>
            <person name="Brown S.D."/>
            <person name="Wall J.D."/>
            <person name="Kucken A.M."/>
            <person name="Gilmour C.C."/>
            <person name="Podar M."/>
            <person name="Brandt C.C."/>
            <person name="Teshima H."/>
            <person name="Detter J.C."/>
            <person name="Han C.S."/>
            <person name="Land M.L."/>
            <person name="Lucas S."/>
            <person name="Han J."/>
            <person name="Pennacchio L."/>
            <person name="Nolan M."/>
            <person name="Pitluck S."/>
            <person name="Woyke T."/>
            <person name="Goodwin L."/>
            <person name="Palumbo A.V."/>
            <person name="Elias D.A."/>
        </authorList>
    </citation>
    <scope>NUCLEOTIDE SEQUENCE [LARGE SCALE GENOMIC DNA]</scope>
    <source>
        <strain evidence="8 9">Walvis Bay</strain>
    </source>
</reference>
<keyword evidence="9" id="KW-1185">Reference proteome</keyword>
<comment type="subcellular location">
    <subcellularLocation>
        <location evidence="1 6">Cell membrane</location>
        <topology evidence="1 6">Multi-pass membrane protein</topology>
    </subcellularLocation>
</comment>
<evidence type="ECO:0000256" key="5">
    <source>
        <dbReference type="ARBA" id="ARBA00023136"/>
    </source>
</evidence>
<dbReference type="HOGENOM" id="CLU_046113_7_0_7"/>
<dbReference type="RefSeq" id="WP_014260939.1">
    <property type="nucleotide sequence ID" value="NC_016629.1"/>
</dbReference>
<dbReference type="GO" id="GO:0005886">
    <property type="term" value="C:plasma membrane"/>
    <property type="evidence" value="ECO:0007669"/>
    <property type="project" value="UniProtKB-SubCell"/>
</dbReference>
<comment type="similarity">
    <text evidence="6">Belongs to the binding-protein-dependent transport system permease family.</text>
</comment>
<dbReference type="Pfam" id="PF00528">
    <property type="entry name" value="BPD_transp_1"/>
    <property type="match status" value="1"/>
</dbReference>
<feature type="domain" description="ABC transmembrane type-1" evidence="7">
    <location>
        <begin position="56"/>
        <end position="237"/>
    </location>
</feature>
<feature type="transmembrane region" description="Helical" evidence="6">
    <location>
        <begin position="60"/>
        <end position="81"/>
    </location>
</feature>
<dbReference type="InterPro" id="IPR051204">
    <property type="entry name" value="ABC_transp_perm/SBD"/>
</dbReference>
<protein>
    <submittedName>
        <fullName evidence="8">ABC-type transporter, integral membrane subunit</fullName>
    </submittedName>
</protein>
<dbReference type="PANTHER" id="PTHR30177">
    <property type="entry name" value="GLYCINE BETAINE/L-PROLINE TRANSPORT SYSTEM PERMEASE PROTEIN PROW"/>
    <property type="match status" value="1"/>
</dbReference>
<evidence type="ECO:0000256" key="3">
    <source>
        <dbReference type="ARBA" id="ARBA00022692"/>
    </source>
</evidence>
<dbReference type="InterPro" id="IPR035906">
    <property type="entry name" value="MetI-like_sf"/>
</dbReference>
<organism evidence="8 9">
    <name type="scientific">Desulfocurvibacter africanus subsp. africanus str. Walvis Bay</name>
    <dbReference type="NCBI Taxonomy" id="690850"/>
    <lineage>
        <taxon>Bacteria</taxon>
        <taxon>Pseudomonadati</taxon>
        <taxon>Thermodesulfobacteriota</taxon>
        <taxon>Desulfovibrionia</taxon>
        <taxon>Desulfovibrionales</taxon>
        <taxon>Desulfovibrionaceae</taxon>
        <taxon>Desulfocurvibacter</taxon>
    </lineage>
</organism>
<dbReference type="GO" id="GO:0055085">
    <property type="term" value="P:transmembrane transport"/>
    <property type="evidence" value="ECO:0007669"/>
    <property type="project" value="InterPro"/>
</dbReference>
<keyword evidence="3 6" id="KW-0812">Transmembrane</keyword>
<dbReference type="EMBL" id="CP003221">
    <property type="protein sequence ID" value="EGJ51286.1"/>
    <property type="molecule type" value="Genomic_DNA"/>
</dbReference>